<gene>
    <name evidence="1" type="ORF">NYP84_14700</name>
</gene>
<dbReference type="GeneID" id="92238957"/>
<proteinExistence type="predicted"/>
<name>A0ABY5X625_ERWPY</name>
<evidence type="ECO:0000313" key="2">
    <source>
        <dbReference type="Proteomes" id="UP001058553"/>
    </source>
</evidence>
<accession>A0ABY5X625</accession>
<sequence length="53" mass="6133">MTYKLTRPAIRHMNKISLDTQNERDPDKEEEYMRQLQTSMEISGEESTSGNAA</sequence>
<dbReference type="EMBL" id="CP103445">
    <property type="protein sequence ID" value="UWS32851.1"/>
    <property type="molecule type" value="Genomic_DNA"/>
</dbReference>
<keyword evidence="2" id="KW-1185">Reference proteome</keyword>
<evidence type="ECO:0000313" key="1">
    <source>
        <dbReference type="EMBL" id="UWS32851.1"/>
    </source>
</evidence>
<organism evidence="1 2">
    <name type="scientific">Erwinia pyrifoliae</name>
    <dbReference type="NCBI Taxonomy" id="79967"/>
    <lineage>
        <taxon>Bacteria</taxon>
        <taxon>Pseudomonadati</taxon>
        <taxon>Pseudomonadota</taxon>
        <taxon>Gammaproteobacteria</taxon>
        <taxon>Enterobacterales</taxon>
        <taxon>Erwiniaceae</taxon>
        <taxon>Erwinia</taxon>
    </lineage>
</organism>
<protein>
    <submittedName>
        <fullName evidence="1">Uncharacterized protein</fullName>
    </submittedName>
</protein>
<reference evidence="1" key="1">
    <citation type="submission" date="2022-07" db="EMBL/GenBank/DDBJ databases">
        <title>Genetic diversity of Erwinia pyrifoliae.</title>
        <authorList>
            <person name="Park D.S."/>
            <person name="Ham H."/>
        </authorList>
    </citation>
    <scope>NUCLEOTIDE SEQUENCE</scope>
    <source>
        <strain evidence="1">CP201486</strain>
    </source>
</reference>
<dbReference type="RefSeq" id="WP_167317652.1">
    <property type="nucleotide sequence ID" value="NZ_CP023567.1"/>
</dbReference>
<dbReference type="Proteomes" id="UP001058553">
    <property type="component" value="Chromosome"/>
</dbReference>